<proteinExistence type="predicted"/>
<reference evidence="3" key="1">
    <citation type="submission" date="2016-09" db="EMBL/GenBank/DDBJ databases">
        <authorList>
            <person name="Guldener U."/>
        </authorList>
    </citation>
    <scope>NUCLEOTIDE SEQUENCE [LARGE SCALE GENOMIC DNA]</scope>
    <source>
        <strain evidence="3">V64-1</strain>
    </source>
</reference>
<accession>A0A2H3SW02</accession>
<dbReference type="Proteomes" id="UP000219369">
    <property type="component" value="Unassembled WGS sequence"/>
</dbReference>
<feature type="chain" id="PRO_5013574865" evidence="1">
    <location>
        <begin position="20"/>
        <end position="60"/>
    </location>
</feature>
<evidence type="ECO:0000313" key="3">
    <source>
        <dbReference type="Proteomes" id="UP000219369"/>
    </source>
</evidence>
<evidence type="ECO:0000256" key="1">
    <source>
        <dbReference type="SAM" id="SignalP"/>
    </source>
</evidence>
<sequence>MHGTMSFLLLELLSGRVRSPRPGNNNTRLPKIIMSLRLRIIQLPRKWGRITNPSGMEIAA</sequence>
<keyword evidence="1" id="KW-0732">Signal</keyword>
<dbReference type="AlphaFoldDB" id="A0A2H3SW02"/>
<organism evidence="2 3">
    <name type="scientific">Fusarium oxysporum</name>
    <name type="common">Fusarium vascular wilt</name>
    <dbReference type="NCBI Taxonomy" id="5507"/>
    <lineage>
        <taxon>Eukaryota</taxon>
        <taxon>Fungi</taxon>
        <taxon>Dikarya</taxon>
        <taxon>Ascomycota</taxon>
        <taxon>Pezizomycotina</taxon>
        <taxon>Sordariomycetes</taxon>
        <taxon>Hypocreomycetidae</taxon>
        <taxon>Hypocreales</taxon>
        <taxon>Nectriaceae</taxon>
        <taxon>Fusarium</taxon>
        <taxon>Fusarium oxysporum species complex</taxon>
    </lineage>
</organism>
<dbReference type="EMBL" id="FMJY01000002">
    <property type="protein sequence ID" value="SCO80646.1"/>
    <property type="molecule type" value="Genomic_DNA"/>
</dbReference>
<evidence type="ECO:0000313" key="2">
    <source>
        <dbReference type="EMBL" id="SCO80646.1"/>
    </source>
</evidence>
<feature type="signal peptide" evidence="1">
    <location>
        <begin position="1"/>
        <end position="19"/>
    </location>
</feature>
<protein>
    <submittedName>
        <fullName evidence="2">Uncharacterized protein</fullName>
    </submittedName>
</protein>
<gene>
    <name evidence="2" type="ORF">FRV6_04859</name>
</gene>
<name>A0A2H3SW02_FUSOX</name>